<dbReference type="PaxDb" id="3702-AT3G44580.1"/>
<reference evidence="3" key="4">
    <citation type="submission" date="2006-03" db="EMBL/GenBank/DDBJ databases">
        <authorList>
            <person name="Underwood B.A."/>
            <person name="Xiao Y."/>
            <person name="Moskal W."/>
            <person name="Monaghan E."/>
            <person name="Wang W."/>
            <person name="Redman J."/>
            <person name="Wu H.C."/>
            <person name="Utterback T."/>
            <person name="Town C.D."/>
        </authorList>
    </citation>
    <scope>NUCLEOTIDE SEQUENCE</scope>
</reference>
<dbReference type="Proteomes" id="UP000006548">
    <property type="component" value="Chromosome 3"/>
</dbReference>
<name>Q9LXM9_ARATH</name>
<dbReference type="Araport" id="AT3G44580"/>
<dbReference type="HOGENOM" id="CLU_1629336_0_0_1"/>
<gene>
    <name evidence="5" type="primary">F14L2_130</name>
    <name evidence="2 3" type="ordered locus">At3g44580</name>
</gene>
<reference evidence="6" key="7">
    <citation type="journal article" date="2017" name="Plant J.">
        <title>Araport11: a complete reannotation of the Arabidopsis thaliana reference genome.</title>
        <authorList>
            <person name="Cheng C.Y."/>
            <person name="Krishnakumar V."/>
            <person name="Chan A.P."/>
            <person name="Thibaud-Nissen F."/>
            <person name="Schobel S."/>
            <person name="Town C.D."/>
        </authorList>
    </citation>
    <scope>GENOME REANNOTATION</scope>
    <source>
        <strain evidence="6">cv. Columbia</strain>
    </source>
</reference>
<dbReference type="KEGG" id="ath:AT3G44580"/>
<reference evidence="4 6" key="1">
    <citation type="journal article" date="2000" name="Nature">
        <title>Sequence and analysis of chromosome 3 of the plant Arabidopsis thaliana.</title>
        <authorList>
            <consortium name="European Union Chromosome 3 Arabidopsis Sequencing Consortium"/>
            <consortium name="Institute for Genomic Research"/>
            <consortium name="Kazusa DNA Research Institute"/>
            <person name="Salanoubat M."/>
            <person name="Lemcke K."/>
            <person name="Rieger M."/>
            <person name="Ansorge W."/>
            <person name="Unseld M."/>
            <person name="Fartmann B."/>
            <person name="Valle G."/>
            <person name="Blocker H."/>
            <person name="Perez-Alonso M."/>
            <person name="Obermaier B."/>
            <person name="Delseny M."/>
            <person name="Boutry M."/>
            <person name="Grivell L.A."/>
            <person name="Mache R."/>
            <person name="Puigdomenech P."/>
            <person name="De Simone V."/>
            <person name="Choisne N."/>
            <person name="Artiguenave F."/>
            <person name="Robert C."/>
            <person name="Brottier P."/>
            <person name="Wincker P."/>
            <person name="Cattolico L."/>
            <person name="Weissenbach J."/>
            <person name="Saurin W."/>
            <person name="Quetier F."/>
            <person name="Schafer M."/>
            <person name="Muller-Auer S."/>
            <person name="Gabel C."/>
            <person name="Fuchs M."/>
            <person name="Benes V."/>
            <person name="Wurmbach E."/>
            <person name="Drzonek H."/>
            <person name="Erfle H."/>
            <person name="Jordan N."/>
            <person name="Bangert S."/>
            <person name="Wiedelmann R."/>
            <person name="Kranz H."/>
            <person name="Voss H."/>
            <person name="Holland R."/>
            <person name="Brandt P."/>
            <person name="Nyakatura G."/>
            <person name="Vezzi A."/>
            <person name="D'Angelo M."/>
            <person name="Pallavicini A."/>
            <person name="Toppo S."/>
            <person name="Simionati B."/>
            <person name="Conrad A."/>
            <person name="Hornischer K."/>
            <person name="Kauer G."/>
            <person name="Lohnert T.H."/>
            <person name="Nordsiek G."/>
            <person name="Reichelt J."/>
            <person name="Scharfe M."/>
            <person name="Schon O."/>
            <person name="Bargues M."/>
            <person name="Terol J."/>
            <person name="Climent J."/>
            <person name="Navarro P."/>
            <person name="Collado C."/>
            <person name="Perez-Perez A."/>
            <person name="Ottenwalder B."/>
            <person name="Duchemin D."/>
            <person name="Cooke R."/>
            <person name="Laudie M."/>
            <person name="Berger-Llauro C."/>
            <person name="Purnelle B."/>
            <person name="Masuy D."/>
            <person name="de Haan M."/>
            <person name="Maarse A.C."/>
            <person name="Alcaraz J.P."/>
            <person name="Cottet A."/>
            <person name="Casacuberta E."/>
            <person name="Monfort A."/>
            <person name="Argiriou A."/>
            <person name="flores M."/>
            <person name="Liguori R."/>
            <person name="Vitale D."/>
            <person name="Mannhaupt G."/>
            <person name="Haase D."/>
            <person name="Schoof H."/>
            <person name="Rudd S."/>
            <person name="Zaccaria P."/>
            <person name="Mewes H.W."/>
            <person name="Mayer K.F."/>
            <person name="Kaul S."/>
            <person name="Town C.D."/>
            <person name="Koo H.L."/>
            <person name="Tallon L.J."/>
            <person name="Jenkins J."/>
            <person name="Rooney T."/>
            <person name="Rizzo M."/>
            <person name="Walts A."/>
            <person name="Utterback T."/>
            <person name="Fujii C.Y."/>
            <person name="Shea T.P."/>
            <person name="Creasy T.H."/>
            <person name="Haas B."/>
            <person name="Maiti R."/>
            <person name="Wu D."/>
            <person name="Peterson J."/>
            <person name="Van Aken S."/>
            <person name="Pai G."/>
            <person name="Militscher J."/>
            <person name="Sellers P."/>
            <person name="Gill J.E."/>
            <person name="Feldblyum T.V."/>
            <person name="Preuss D."/>
            <person name="Lin X."/>
            <person name="Nierman W.C."/>
            <person name="Salzberg S.L."/>
            <person name="White O."/>
            <person name="Venter J.C."/>
            <person name="Fraser C.M."/>
            <person name="Kaneko T."/>
            <person name="Nakamura Y."/>
            <person name="Sato S."/>
            <person name="Kato T."/>
            <person name="Asamizu E."/>
            <person name="Sasamoto S."/>
            <person name="Kimura T."/>
            <person name="Idesawa K."/>
            <person name="Kawashima K."/>
            <person name="Kishida Y."/>
            <person name="Kiyokawa C."/>
            <person name="Kohara M."/>
            <person name="Matsumoto M."/>
            <person name="Matsuno A."/>
            <person name="Muraki A."/>
            <person name="Nakayama S."/>
            <person name="Nakazaki N."/>
            <person name="Shinpo S."/>
            <person name="Takeuchi C."/>
            <person name="Wada T."/>
            <person name="Watanabe A."/>
            <person name="Yamada M."/>
            <person name="Yasuda M."/>
            <person name="Tabata S."/>
        </authorList>
    </citation>
    <scope>NUCLEOTIDE SEQUENCE [LARGE SCALE GENOMIC DNA]</scope>
    <source>
        <strain evidence="6">cv. Columbia</strain>
    </source>
</reference>
<evidence type="ECO:0000313" key="2">
    <source>
        <dbReference type="Araport" id="AT3G44580"/>
    </source>
</evidence>
<dbReference type="EMBL" id="DQ446733">
    <property type="protein sequence ID" value="ABE65497.1"/>
    <property type="molecule type" value="Genomic_DNA"/>
</dbReference>
<dbReference type="PIR" id="T48938">
    <property type="entry name" value="T48938"/>
</dbReference>
<feature type="compositionally biased region" description="Low complexity" evidence="1">
    <location>
        <begin position="7"/>
        <end position="21"/>
    </location>
</feature>
<reference evidence="4" key="6">
    <citation type="submission" date="2016-05" db="EMBL/GenBank/DDBJ databases">
        <authorList>
            <person name="Krishnakumar V."/>
            <person name="Cheng C.-Y."/>
            <person name="Chan A.P."/>
            <person name="Schobel S."/>
            <person name="Kim M."/>
            <person name="Ferlanti E.S."/>
            <person name="Belyaeva I."/>
            <person name="Rosen B.D."/>
            <person name="Micklem G."/>
            <person name="Miller J.R."/>
            <person name="Vaughn M."/>
            <person name="Town C.D."/>
        </authorList>
    </citation>
    <scope>NUCLEOTIDE SEQUENCE</scope>
</reference>
<dbReference type="EMBL" id="CP002686">
    <property type="protein sequence ID" value="AEE77917.1"/>
    <property type="molecule type" value="Genomic_DNA"/>
</dbReference>
<evidence type="ECO:0000313" key="5">
    <source>
        <dbReference type="EMBL" id="CAB88540.1"/>
    </source>
</evidence>
<proteinExistence type="predicted"/>
<dbReference type="GeneID" id="823583"/>
<reference evidence="5" key="3">
    <citation type="submission" date="2000-04" db="EMBL/GenBank/DDBJ databases">
        <authorList>
            <person name="Jordan N."/>
            <person name="Bangert S."/>
            <person name="Wiedelmann R."/>
            <person name="Voss H."/>
            <person name="Unseld M."/>
            <person name="Mewes H.W."/>
            <person name="Rudd S."/>
            <person name="Lemcke K."/>
            <person name="Mayer K.F.X."/>
            <person name="Quetier F."/>
            <person name="Salanoubat M."/>
        </authorList>
    </citation>
    <scope>NUCLEOTIDE SEQUENCE</scope>
</reference>
<reference evidence="4" key="5">
    <citation type="submission" date="2011-02" db="EMBL/GenBank/DDBJ databases">
        <authorList>
            <consortium name="TAIR"/>
            <person name="Swarbreck D."/>
            <person name="Lamesch P."/>
            <person name="Wilks C."/>
            <person name="Huala E."/>
        </authorList>
    </citation>
    <scope>NUCLEOTIDE SEQUENCE</scope>
</reference>
<feature type="region of interest" description="Disordered" evidence="1">
    <location>
        <begin position="1"/>
        <end position="30"/>
    </location>
</feature>
<protein>
    <submittedName>
        <fullName evidence="5">Uncharacterized protein F14L2_130</fullName>
    </submittedName>
</protein>
<organism evidence="5">
    <name type="scientific">Arabidopsis thaliana</name>
    <name type="common">Mouse-ear cress</name>
    <dbReference type="NCBI Taxonomy" id="3702"/>
    <lineage>
        <taxon>Eukaryota</taxon>
        <taxon>Viridiplantae</taxon>
        <taxon>Streptophyta</taxon>
        <taxon>Embryophyta</taxon>
        <taxon>Tracheophyta</taxon>
        <taxon>Spermatophyta</taxon>
        <taxon>Magnoliopsida</taxon>
        <taxon>eudicotyledons</taxon>
        <taxon>Gunneridae</taxon>
        <taxon>Pentapetalae</taxon>
        <taxon>rosids</taxon>
        <taxon>malvids</taxon>
        <taxon>Brassicales</taxon>
        <taxon>Brassicaceae</taxon>
        <taxon>Camelineae</taxon>
        <taxon>Arabidopsis</taxon>
    </lineage>
</organism>
<evidence type="ECO:0000256" key="1">
    <source>
        <dbReference type="SAM" id="MobiDB-lite"/>
    </source>
</evidence>
<keyword evidence="6" id="KW-1185">Reference proteome</keyword>
<accession>Q9LXM9</accession>
<dbReference type="RefSeq" id="NP_001319683.1">
    <property type="nucleotide sequence ID" value="NM_001339159.1"/>
</dbReference>
<evidence type="ECO:0000313" key="4">
    <source>
        <dbReference type="EMBL" id="AEE77917.1"/>
    </source>
</evidence>
<dbReference type="AlphaFoldDB" id="Q9LXM9"/>
<evidence type="ECO:0000313" key="6">
    <source>
        <dbReference type="Proteomes" id="UP000006548"/>
    </source>
</evidence>
<evidence type="ECO:0000313" key="3">
    <source>
        <dbReference type="EMBL" id="ABE65497.1"/>
    </source>
</evidence>
<sequence>MGKTNNAARTSRARTSTSGASAKEDPNKRPVIGIWDKEDTKLLAALKHIDVRPTRVASKPSLHVLGMYDYVVMVFQTLSIGRYWEMDEDVYPKLVKEFIATCRLTYANPENRKRVKENSHSFLTNSITARHCLRSATCIDLRKEKRLSSRSCLLRLLMTFGTR</sequence>
<dbReference type="STRING" id="3702.Q9LXM9"/>
<reference evidence="5" key="2">
    <citation type="submission" date="2000-04" db="EMBL/GenBank/DDBJ databases">
        <authorList>
            <person name="EU Arabidopsis sequencing project"/>
        </authorList>
    </citation>
    <scope>NUCLEOTIDE SEQUENCE</scope>
</reference>
<dbReference type="OMA" id="IGRYWEM"/>
<dbReference type="EMBL" id="AL353818">
    <property type="protein sequence ID" value="CAB88540.1"/>
    <property type="molecule type" value="Genomic_DNA"/>
</dbReference>
<dbReference type="TAIR" id="AT3G44580"/>